<dbReference type="EMBL" id="KB467942">
    <property type="protein sequence ID" value="PCH38369.1"/>
    <property type="molecule type" value="Genomic_DNA"/>
</dbReference>
<evidence type="ECO:0000259" key="4">
    <source>
        <dbReference type="Pfam" id="PF20772"/>
    </source>
</evidence>
<keyword evidence="6" id="KW-1185">Reference proteome</keyword>
<sequence>MNMSAFLRFSVVPSSLRYSVCTSRRPICTSSVALSGHNKWSKIKEKKGINDQLRGKMYARATKEIMTAVRTGGSVDPEVNASLAATLKRVKAQGVPKENIENALKKVAGGSKAGDQYLTYEAIAPGSVGLIIECQSDNVNRTLHSVRSTLTDHGARLAPVKFMFERRGAVKVAVDREEGTGDKGLQDKLDKLIEATLEAGAEDFKEIARTSDSVTIEFECQTQDLAKLTATAMDTGLCRELLSSEMIFKALEKASSLDPETENQVDGLIEKLEDDDDVLSVWSTHQ</sequence>
<proteinExistence type="inferred from homology"/>
<dbReference type="Proteomes" id="UP000218811">
    <property type="component" value="Unassembled WGS sequence"/>
</dbReference>
<comment type="similarity">
    <text evidence="2">Belongs to the TACO1 family.</text>
</comment>
<dbReference type="InterPro" id="IPR029072">
    <property type="entry name" value="YebC-like"/>
</dbReference>
<dbReference type="OMA" id="NFDIPDE"/>
<dbReference type="HAMAP" id="MF_00693">
    <property type="entry name" value="Transcrip_reg_TACO1"/>
    <property type="match status" value="1"/>
</dbReference>
<dbReference type="Pfam" id="PF20772">
    <property type="entry name" value="TACO1_YebC_N"/>
    <property type="match status" value="1"/>
</dbReference>
<comment type="subcellular location">
    <subcellularLocation>
        <location evidence="1">Mitochondrion</location>
    </subcellularLocation>
</comment>
<dbReference type="InterPro" id="IPR048300">
    <property type="entry name" value="TACO1_YebC-like_2nd/3rd_dom"/>
</dbReference>
<protein>
    <submittedName>
        <fullName evidence="5">DUF28-domain-containing protein</fullName>
    </submittedName>
</protein>
<dbReference type="GO" id="GO:0005739">
    <property type="term" value="C:mitochondrion"/>
    <property type="evidence" value="ECO:0007669"/>
    <property type="project" value="UniProtKB-SubCell"/>
</dbReference>
<dbReference type="InterPro" id="IPR017856">
    <property type="entry name" value="Integrase-like_N"/>
</dbReference>
<evidence type="ECO:0000313" key="6">
    <source>
        <dbReference type="Proteomes" id="UP000218811"/>
    </source>
</evidence>
<feature type="domain" description="TACO1/YebC-like second and third" evidence="3">
    <location>
        <begin position="118"/>
        <end position="283"/>
    </location>
</feature>
<dbReference type="InterPro" id="IPR049083">
    <property type="entry name" value="TACO1_YebC_N"/>
</dbReference>
<dbReference type="PANTHER" id="PTHR12532">
    <property type="entry name" value="TRANSLATIONAL ACTIVATOR OF CYTOCHROME C OXIDASE 1"/>
    <property type="match status" value="1"/>
</dbReference>
<dbReference type="PANTHER" id="PTHR12532:SF0">
    <property type="entry name" value="TRANSLATIONAL ACTIVATOR OF CYTOCHROME C OXIDASE 1"/>
    <property type="match status" value="1"/>
</dbReference>
<dbReference type="FunFam" id="1.10.10.200:FF:000002">
    <property type="entry name" value="Probable transcriptional regulatory protein CLM62_37755"/>
    <property type="match status" value="1"/>
</dbReference>
<dbReference type="InterPro" id="IPR002876">
    <property type="entry name" value="Transcrip_reg_TACO1-like"/>
</dbReference>
<dbReference type="Gene3D" id="1.10.10.200">
    <property type="match status" value="1"/>
</dbReference>
<dbReference type="SUPFAM" id="SSF75625">
    <property type="entry name" value="YebC-like"/>
    <property type="match status" value="1"/>
</dbReference>
<organism evidence="5 6">
    <name type="scientific">Wolfiporia cocos (strain MD-104)</name>
    <name type="common">Brown rot fungus</name>
    <dbReference type="NCBI Taxonomy" id="742152"/>
    <lineage>
        <taxon>Eukaryota</taxon>
        <taxon>Fungi</taxon>
        <taxon>Dikarya</taxon>
        <taxon>Basidiomycota</taxon>
        <taxon>Agaricomycotina</taxon>
        <taxon>Agaricomycetes</taxon>
        <taxon>Polyporales</taxon>
        <taxon>Phaeolaceae</taxon>
        <taxon>Wolfiporia</taxon>
    </lineage>
</organism>
<accession>A0A2H3JHY6</accession>
<evidence type="ECO:0000256" key="2">
    <source>
        <dbReference type="ARBA" id="ARBA00008724"/>
    </source>
</evidence>
<dbReference type="Pfam" id="PF01709">
    <property type="entry name" value="Transcrip_reg"/>
    <property type="match status" value="1"/>
</dbReference>
<name>A0A2H3JHY6_WOLCO</name>
<dbReference type="Gene3D" id="3.30.70.980">
    <property type="match status" value="2"/>
</dbReference>
<gene>
    <name evidence="5" type="ORF">WOLCODRAFT_115339</name>
</gene>
<reference evidence="5 6" key="1">
    <citation type="journal article" date="2012" name="Science">
        <title>The Paleozoic origin of enzymatic lignin decomposition reconstructed from 31 fungal genomes.</title>
        <authorList>
            <person name="Floudas D."/>
            <person name="Binder M."/>
            <person name="Riley R."/>
            <person name="Barry K."/>
            <person name="Blanchette R.A."/>
            <person name="Henrissat B."/>
            <person name="Martinez A.T."/>
            <person name="Otillar R."/>
            <person name="Spatafora J.W."/>
            <person name="Yadav J.S."/>
            <person name="Aerts A."/>
            <person name="Benoit I."/>
            <person name="Boyd A."/>
            <person name="Carlson A."/>
            <person name="Copeland A."/>
            <person name="Coutinho P.M."/>
            <person name="de Vries R.P."/>
            <person name="Ferreira P."/>
            <person name="Findley K."/>
            <person name="Foster B."/>
            <person name="Gaskell J."/>
            <person name="Glotzer D."/>
            <person name="Gorecki P."/>
            <person name="Heitman J."/>
            <person name="Hesse C."/>
            <person name="Hori C."/>
            <person name="Igarashi K."/>
            <person name="Jurgens J.A."/>
            <person name="Kallen N."/>
            <person name="Kersten P."/>
            <person name="Kohler A."/>
            <person name="Kuees U."/>
            <person name="Kumar T.K.A."/>
            <person name="Kuo A."/>
            <person name="LaButti K."/>
            <person name="Larrondo L.F."/>
            <person name="Lindquist E."/>
            <person name="Ling A."/>
            <person name="Lombard V."/>
            <person name="Lucas S."/>
            <person name="Lundell T."/>
            <person name="Martin R."/>
            <person name="McLaughlin D.J."/>
            <person name="Morgenstern I."/>
            <person name="Morin E."/>
            <person name="Murat C."/>
            <person name="Nagy L.G."/>
            <person name="Nolan M."/>
            <person name="Ohm R.A."/>
            <person name="Patyshakuliyeva A."/>
            <person name="Rokas A."/>
            <person name="Ruiz-Duenas F.J."/>
            <person name="Sabat G."/>
            <person name="Salamov A."/>
            <person name="Samejima M."/>
            <person name="Schmutz J."/>
            <person name="Slot J.C."/>
            <person name="St John F."/>
            <person name="Stenlid J."/>
            <person name="Sun H."/>
            <person name="Sun S."/>
            <person name="Syed K."/>
            <person name="Tsang A."/>
            <person name="Wiebenga A."/>
            <person name="Young D."/>
            <person name="Pisabarro A."/>
            <person name="Eastwood D.C."/>
            <person name="Martin F."/>
            <person name="Cullen D."/>
            <person name="Grigoriev I.V."/>
            <person name="Hibbett D.S."/>
        </authorList>
    </citation>
    <scope>NUCLEOTIDE SEQUENCE [LARGE SCALE GENOMIC DNA]</scope>
    <source>
        <strain evidence="5 6">MD-104</strain>
    </source>
</reference>
<evidence type="ECO:0000313" key="5">
    <source>
        <dbReference type="EMBL" id="PCH38369.1"/>
    </source>
</evidence>
<dbReference type="OrthoDB" id="2017544at2759"/>
<dbReference type="InterPro" id="IPR026564">
    <property type="entry name" value="Transcrip_reg_TACO1-like_dom3"/>
</dbReference>
<dbReference type="STRING" id="742152.A0A2H3JHY6"/>
<evidence type="ECO:0000256" key="1">
    <source>
        <dbReference type="ARBA" id="ARBA00004173"/>
    </source>
</evidence>
<feature type="domain" description="TACO1/YebC-like N-terminal" evidence="4">
    <location>
        <begin position="38"/>
        <end position="109"/>
    </location>
</feature>
<evidence type="ECO:0000259" key="3">
    <source>
        <dbReference type="Pfam" id="PF01709"/>
    </source>
</evidence>
<dbReference type="AlphaFoldDB" id="A0A2H3JHY6"/>